<accession>A0A498IX27</accession>
<dbReference type="AlphaFoldDB" id="A0A498IX27"/>
<keyword evidence="5" id="KW-0067">ATP-binding</keyword>
<keyword evidence="7" id="KW-0472">Membrane</keyword>
<keyword evidence="7" id="KW-0812">Transmembrane</keyword>
<dbReference type="GO" id="GO:0005524">
    <property type="term" value="F:ATP binding"/>
    <property type="evidence" value="ECO:0007669"/>
    <property type="project" value="UniProtKB-KW"/>
</dbReference>
<evidence type="ECO:0000256" key="3">
    <source>
        <dbReference type="ARBA" id="ARBA00022741"/>
    </source>
</evidence>
<organism evidence="8 9">
    <name type="scientific">Malus domestica</name>
    <name type="common">Apple</name>
    <name type="synonym">Pyrus malus</name>
    <dbReference type="NCBI Taxonomy" id="3750"/>
    <lineage>
        <taxon>Eukaryota</taxon>
        <taxon>Viridiplantae</taxon>
        <taxon>Streptophyta</taxon>
        <taxon>Embryophyta</taxon>
        <taxon>Tracheophyta</taxon>
        <taxon>Spermatophyta</taxon>
        <taxon>Magnoliopsida</taxon>
        <taxon>eudicotyledons</taxon>
        <taxon>Gunneridae</taxon>
        <taxon>Pentapetalae</taxon>
        <taxon>rosids</taxon>
        <taxon>fabids</taxon>
        <taxon>Rosales</taxon>
        <taxon>Rosaceae</taxon>
        <taxon>Amygdaloideae</taxon>
        <taxon>Maleae</taxon>
        <taxon>Malus</taxon>
    </lineage>
</organism>
<comment type="caution">
    <text evidence="8">The sequence shown here is derived from an EMBL/GenBank/DDBJ whole genome shotgun (WGS) entry which is preliminary data.</text>
</comment>
<evidence type="ECO:0000313" key="8">
    <source>
        <dbReference type="EMBL" id="RXH86013.1"/>
    </source>
</evidence>
<evidence type="ECO:0000256" key="1">
    <source>
        <dbReference type="ARBA" id="ARBA00022527"/>
    </source>
</evidence>
<keyword evidence="2" id="KW-0808">Transferase</keyword>
<evidence type="ECO:0000256" key="7">
    <source>
        <dbReference type="SAM" id="Phobius"/>
    </source>
</evidence>
<evidence type="ECO:0000256" key="5">
    <source>
        <dbReference type="ARBA" id="ARBA00022840"/>
    </source>
</evidence>
<dbReference type="Proteomes" id="UP000290289">
    <property type="component" value="Chromosome 10"/>
</dbReference>
<keyword evidence="1" id="KW-0723">Serine/threonine-protein kinase</keyword>
<evidence type="ECO:0000313" key="9">
    <source>
        <dbReference type="Proteomes" id="UP000290289"/>
    </source>
</evidence>
<dbReference type="SUPFAM" id="SSF56112">
    <property type="entry name" value="Protein kinase-like (PK-like)"/>
    <property type="match status" value="1"/>
</dbReference>
<evidence type="ECO:0000256" key="6">
    <source>
        <dbReference type="SAM" id="MobiDB-lite"/>
    </source>
</evidence>
<keyword evidence="4" id="KW-0418">Kinase</keyword>
<evidence type="ECO:0000256" key="4">
    <source>
        <dbReference type="ARBA" id="ARBA00022777"/>
    </source>
</evidence>
<keyword evidence="9" id="KW-1185">Reference proteome</keyword>
<evidence type="ECO:0008006" key="10">
    <source>
        <dbReference type="Google" id="ProtNLM"/>
    </source>
</evidence>
<keyword evidence="3" id="KW-0547">Nucleotide-binding</keyword>
<evidence type="ECO:0000256" key="2">
    <source>
        <dbReference type="ARBA" id="ARBA00022679"/>
    </source>
</evidence>
<gene>
    <name evidence="8" type="ORF">DVH24_017066</name>
</gene>
<dbReference type="InterPro" id="IPR011009">
    <property type="entry name" value="Kinase-like_dom_sf"/>
</dbReference>
<dbReference type="EMBL" id="RDQH01000336">
    <property type="protein sequence ID" value="RXH86013.1"/>
    <property type="molecule type" value="Genomic_DNA"/>
</dbReference>
<name>A0A498IX27_MALDO</name>
<sequence>MHLIVKTHRRNKYMQSDFVEEIYLNNSRYDLPQRCPNQKEAIGWYDKCMLGHSNRSIYGVMETSPSFYLHNRDNVSRLGLYGFNQELRKLLDSIRSEAAAGGSLRKFAFRNTSSPTFQTIFAHVYRFIDPTTVKQLPSPPPIPSPISSHPPSTNTTNTSQGSKSNKSRTVIIIVLPFVASLTLVIFICVCVRVRRTKQMLQSNLHPGEDADEIGSAESLQFNFDTIRVATDDFSEANKLGQGGFGSVYKIVSGQKNNCFRHGDNVEDLLSYTWKCWREGTAPNLIDPTLTNGSRNEIMRCIHIGLLCVQEI</sequence>
<feature type="region of interest" description="Disordered" evidence="6">
    <location>
        <begin position="136"/>
        <end position="163"/>
    </location>
</feature>
<dbReference type="PANTHER" id="PTHR27002">
    <property type="entry name" value="RECEPTOR-LIKE SERINE/THREONINE-PROTEIN KINASE SD1-8"/>
    <property type="match status" value="1"/>
</dbReference>
<dbReference type="GO" id="GO:0004674">
    <property type="term" value="F:protein serine/threonine kinase activity"/>
    <property type="evidence" value="ECO:0007669"/>
    <property type="project" value="UniProtKB-KW"/>
</dbReference>
<reference evidence="8 9" key="1">
    <citation type="submission" date="2018-10" db="EMBL/GenBank/DDBJ databases">
        <title>A high-quality apple genome assembly.</title>
        <authorList>
            <person name="Hu J."/>
        </authorList>
    </citation>
    <scope>NUCLEOTIDE SEQUENCE [LARGE SCALE GENOMIC DNA]</scope>
    <source>
        <strain evidence="9">cv. HFTH1</strain>
        <tissue evidence="8">Young leaf</tissue>
    </source>
</reference>
<protein>
    <recommendedName>
        <fullName evidence="10">Gnk2-homologous domain-containing protein</fullName>
    </recommendedName>
</protein>
<keyword evidence="7" id="KW-1133">Transmembrane helix</keyword>
<dbReference type="Gene3D" id="3.30.200.20">
    <property type="entry name" value="Phosphorylase Kinase, domain 1"/>
    <property type="match status" value="1"/>
</dbReference>
<dbReference type="PANTHER" id="PTHR27002:SF1073">
    <property type="entry name" value="CYSTEINE-RICH RECEPTOR-LIKE PROTEIN KINASE 29"/>
    <property type="match status" value="1"/>
</dbReference>
<dbReference type="GO" id="GO:0005886">
    <property type="term" value="C:plasma membrane"/>
    <property type="evidence" value="ECO:0007669"/>
    <property type="project" value="TreeGrafter"/>
</dbReference>
<feature type="compositionally biased region" description="Low complexity" evidence="6">
    <location>
        <begin position="145"/>
        <end position="159"/>
    </location>
</feature>
<feature type="transmembrane region" description="Helical" evidence="7">
    <location>
        <begin position="170"/>
        <end position="191"/>
    </location>
</feature>
<proteinExistence type="predicted"/>